<organism evidence="2">
    <name type="scientific">Colletotrichum graminicola (strain M1.001 / M2 / FGSC 10212)</name>
    <name type="common">Maize anthracnose fungus</name>
    <name type="synonym">Glomerella graminicola</name>
    <dbReference type="NCBI Taxonomy" id="645133"/>
    <lineage>
        <taxon>Eukaryota</taxon>
        <taxon>Fungi</taxon>
        <taxon>Dikarya</taxon>
        <taxon>Ascomycota</taxon>
        <taxon>Pezizomycotina</taxon>
        <taxon>Sordariomycetes</taxon>
        <taxon>Hypocreomycetidae</taxon>
        <taxon>Glomerellales</taxon>
        <taxon>Glomerellaceae</taxon>
        <taxon>Colletotrichum</taxon>
        <taxon>Colletotrichum graminicola species complex</taxon>
    </lineage>
</organism>
<dbReference type="GeneID" id="24405587"/>
<name>E3Q1X7_COLGM</name>
<dbReference type="RefSeq" id="XP_008089098.1">
    <property type="nucleotide sequence ID" value="XM_008090907.1"/>
</dbReference>
<dbReference type="AlphaFoldDB" id="E3Q1X7"/>
<protein>
    <submittedName>
        <fullName evidence="1">Uncharacterized protein</fullName>
    </submittedName>
</protein>
<dbReference type="VEuPathDB" id="FungiDB:GLRG_00222"/>
<proteinExistence type="predicted"/>
<evidence type="ECO:0000313" key="1">
    <source>
        <dbReference type="EMBL" id="EFQ25078.1"/>
    </source>
</evidence>
<dbReference type="Proteomes" id="UP000008782">
    <property type="component" value="Unassembled WGS sequence"/>
</dbReference>
<sequence length="83" mass="9309">MSNTLTVPQMLAFRKWLHSLGDVTPTIPRAAEWVKGQLGKDVPEAVIRSILNRTSLQKSHQAKIRSIVDDSQGLISDFYPYVS</sequence>
<reference evidence="2" key="1">
    <citation type="journal article" date="2012" name="Nat. Genet.">
        <title>Lifestyle transitions in plant pathogenic Colletotrichum fungi deciphered by genome and transcriptome analyses.</title>
        <authorList>
            <person name="O'Connell R.J."/>
            <person name="Thon M.R."/>
            <person name="Hacquard S."/>
            <person name="Amyotte S.G."/>
            <person name="Kleemann J."/>
            <person name="Torres M.F."/>
            <person name="Damm U."/>
            <person name="Buiate E.A."/>
            <person name="Epstein L."/>
            <person name="Alkan N."/>
            <person name="Altmueller J."/>
            <person name="Alvarado-Balderrama L."/>
            <person name="Bauser C.A."/>
            <person name="Becker C."/>
            <person name="Birren B.W."/>
            <person name="Chen Z."/>
            <person name="Choi J."/>
            <person name="Crouch J.A."/>
            <person name="Duvick J.P."/>
            <person name="Farman M.A."/>
            <person name="Gan P."/>
            <person name="Heiman D."/>
            <person name="Henrissat B."/>
            <person name="Howard R.J."/>
            <person name="Kabbage M."/>
            <person name="Koch C."/>
            <person name="Kracher B."/>
            <person name="Kubo Y."/>
            <person name="Law A.D."/>
            <person name="Lebrun M.-H."/>
            <person name="Lee Y.-H."/>
            <person name="Miyara I."/>
            <person name="Moore N."/>
            <person name="Neumann U."/>
            <person name="Nordstroem K."/>
            <person name="Panaccione D.G."/>
            <person name="Panstruga R."/>
            <person name="Place M."/>
            <person name="Proctor R.H."/>
            <person name="Prusky D."/>
            <person name="Rech G."/>
            <person name="Reinhardt R."/>
            <person name="Rollins J.A."/>
            <person name="Rounsley S."/>
            <person name="Schardl C.L."/>
            <person name="Schwartz D.C."/>
            <person name="Shenoy N."/>
            <person name="Shirasu K."/>
            <person name="Sikhakolli U.R."/>
            <person name="Stueber K."/>
            <person name="Sukno S.A."/>
            <person name="Sweigard J.A."/>
            <person name="Takano Y."/>
            <person name="Takahara H."/>
            <person name="Trail F."/>
            <person name="van der Does H.C."/>
            <person name="Voll L.M."/>
            <person name="Will I."/>
            <person name="Young S."/>
            <person name="Zeng Q."/>
            <person name="Zhang J."/>
            <person name="Zhou S."/>
            <person name="Dickman M.B."/>
            <person name="Schulze-Lefert P."/>
            <person name="Ver Loren van Themaat E."/>
            <person name="Ma L.-J."/>
            <person name="Vaillancourt L.J."/>
        </authorList>
    </citation>
    <scope>NUCLEOTIDE SEQUENCE [LARGE SCALE GENOMIC DNA]</scope>
    <source>
        <strain evidence="2">M1.001 / M2 / FGSC 10212</strain>
    </source>
</reference>
<keyword evidence="2" id="KW-1185">Reference proteome</keyword>
<evidence type="ECO:0000313" key="2">
    <source>
        <dbReference type="Proteomes" id="UP000008782"/>
    </source>
</evidence>
<dbReference type="HOGENOM" id="CLU_2542436_0_0_1"/>
<dbReference type="EMBL" id="GG697331">
    <property type="protein sequence ID" value="EFQ25078.1"/>
    <property type="molecule type" value="Genomic_DNA"/>
</dbReference>
<accession>E3Q1X7</accession>
<gene>
    <name evidence="1" type="ORF">GLRG_00222</name>
</gene>